<keyword evidence="4" id="KW-0805">Transcription regulation</keyword>
<dbReference type="GO" id="GO:0005634">
    <property type="term" value="C:nucleus"/>
    <property type="evidence" value="ECO:0007669"/>
    <property type="project" value="UniProtKB-SubCell"/>
</dbReference>
<dbReference type="HOGENOM" id="CLU_007003_0_1_1"/>
<feature type="compositionally biased region" description="Basic and acidic residues" evidence="8">
    <location>
        <begin position="846"/>
        <end position="855"/>
    </location>
</feature>
<keyword evidence="3" id="KW-0862">Zinc</keyword>
<evidence type="ECO:0000256" key="2">
    <source>
        <dbReference type="ARBA" id="ARBA00022723"/>
    </source>
</evidence>
<dbReference type="eggNOG" id="ENOG502SHQK">
    <property type="taxonomic scope" value="Eukaryota"/>
</dbReference>
<dbReference type="GO" id="GO:0006351">
    <property type="term" value="P:DNA-templated transcription"/>
    <property type="evidence" value="ECO:0007669"/>
    <property type="project" value="InterPro"/>
</dbReference>
<dbReference type="InterPro" id="IPR051615">
    <property type="entry name" value="Transcr_Regulatory_Elem"/>
</dbReference>
<dbReference type="GO" id="GO:0003677">
    <property type="term" value="F:DNA binding"/>
    <property type="evidence" value="ECO:0007669"/>
    <property type="project" value="UniProtKB-KW"/>
</dbReference>
<dbReference type="Proteomes" id="UP000016935">
    <property type="component" value="Unassembled WGS sequence"/>
</dbReference>
<feature type="region of interest" description="Disordered" evidence="8">
    <location>
        <begin position="685"/>
        <end position="721"/>
    </location>
</feature>
<dbReference type="Pfam" id="PF04082">
    <property type="entry name" value="Fungal_trans"/>
    <property type="match status" value="1"/>
</dbReference>
<keyword evidence="2" id="KW-0479">Metal-binding</keyword>
<dbReference type="Gene3D" id="4.10.240.10">
    <property type="entry name" value="Zn(2)-C6 fungal-type DNA-binding domain"/>
    <property type="match status" value="1"/>
</dbReference>
<dbReference type="PANTHER" id="PTHR31313:SF81">
    <property type="entry name" value="TY1 ENHANCER ACTIVATOR"/>
    <property type="match status" value="1"/>
</dbReference>
<protein>
    <recommendedName>
        <fullName evidence="9">Zn(2)-C6 fungal-type domain-containing protein</fullName>
    </recommendedName>
</protein>
<dbReference type="GO" id="GO:0008270">
    <property type="term" value="F:zinc ion binding"/>
    <property type="evidence" value="ECO:0007669"/>
    <property type="project" value="InterPro"/>
</dbReference>
<keyword evidence="11" id="KW-1185">Reference proteome</keyword>
<sequence>MARGAAAPVAATQSSNRDDQDTSLPQDAKASKRRCVQSACVPCRKRKSKCDGSTPVCATCTAVYKTECFYDAESESRRTKGGHASTTNVGTKRDASSIATLAPEPTSNADFIVNSLRRLPEEHVNELIQHIRSNPNLDTAGLAETWRKNVTLNPSTPVEGQSLESDLSVLLGKPAVTLTGQSRHFGHSASLALVPEEANFSGVWPRMTSVKPERQGSTWTNVTDDMAFVERLLDLYFTWSHPFYVLFSRECFYKDFRAGRDKYCCSLLVNAICAYACHLTDEPAGRTDPSNFRTAGDHFFAEARRLLFEDETPSLTTVQALCIMSMREPSTGRESSGFGYMGRCMRMCVELGLHLDYGASATLGLTPSEVEVRKVTFWGCFTVENVWTVTTGRISQLPRAAITLQKPILEEAPGIPEALSGTPHANTGIVTTRMFLQEFTSLSELVNDNNHMFFAPKERLTSNKLLGCYNRYKAWYRKLPSSLGIDGKKEPEPHILVLHMFYWTIIVHLFRPLLKVELIHSDVRPRDICVEAANNVSRIVRFYRKFYDFRQAHLIIPHILLTVCVLHLLYSKENPVSRQNLVEGLQGLEDLHECHYFGARSFRIIYALSKTWNLPFPEELSNSKLIPKNDPENPHGRMSPPGEPLLMVPSSQTITGNRIGPGAIHPPQPQRRESLSMFASQNMMQLASHPANSRASSVVSSQRHSSPAVRHETVQGGYNNNMSLPYQYTPPLSSATNMPTTIASSTVDTAETMFWTPMPGIPGPILPRHNYQQMSPMGLESVLHNTDIGDRLGRDGFRINEDWRSSHVNGFATGVGANVYPQTNPQHNDTYAHRPSFAAQSAYPPDPHHGHHGQDGYDAGWWQGPHESSEHMS</sequence>
<organism evidence="10 11">
    <name type="scientific">Exserohilum turcicum (strain 28A)</name>
    <name type="common">Northern leaf blight fungus</name>
    <name type="synonym">Setosphaeria turcica</name>
    <dbReference type="NCBI Taxonomy" id="671987"/>
    <lineage>
        <taxon>Eukaryota</taxon>
        <taxon>Fungi</taxon>
        <taxon>Dikarya</taxon>
        <taxon>Ascomycota</taxon>
        <taxon>Pezizomycotina</taxon>
        <taxon>Dothideomycetes</taxon>
        <taxon>Pleosporomycetidae</taxon>
        <taxon>Pleosporales</taxon>
        <taxon>Pleosporineae</taxon>
        <taxon>Pleosporaceae</taxon>
        <taxon>Exserohilum</taxon>
    </lineage>
</organism>
<reference evidence="10 11" key="1">
    <citation type="journal article" date="2012" name="PLoS Pathog.">
        <title>Diverse lifestyles and strategies of plant pathogenesis encoded in the genomes of eighteen Dothideomycetes fungi.</title>
        <authorList>
            <person name="Ohm R.A."/>
            <person name="Feau N."/>
            <person name="Henrissat B."/>
            <person name="Schoch C.L."/>
            <person name="Horwitz B.A."/>
            <person name="Barry K.W."/>
            <person name="Condon B.J."/>
            <person name="Copeland A.C."/>
            <person name="Dhillon B."/>
            <person name="Glaser F."/>
            <person name="Hesse C.N."/>
            <person name="Kosti I."/>
            <person name="LaButti K."/>
            <person name="Lindquist E.A."/>
            <person name="Lucas S."/>
            <person name="Salamov A.A."/>
            <person name="Bradshaw R.E."/>
            <person name="Ciuffetti L."/>
            <person name="Hamelin R.C."/>
            <person name="Kema G.H.J."/>
            <person name="Lawrence C."/>
            <person name="Scott J.A."/>
            <person name="Spatafora J.W."/>
            <person name="Turgeon B.G."/>
            <person name="de Wit P.J.G.M."/>
            <person name="Zhong S."/>
            <person name="Goodwin S.B."/>
            <person name="Grigoriev I.V."/>
        </authorList>
    </citation>
    <scope>NUCLEOTIDE SEQUENCE [LARGE SCALE GENOMIC DNA]</scope>
    <source>
        <strain evidence="11">28A</strain>
    </source>
</reference>
<feature type="compositionally biased region" description="Low complexity" evidence="8">
    <location>
        <begin position="693"/>
        <end position="706"/>
    </location>
</feature>
<name>R0ILX0_EXST2</name>
<evidence type="ECO:0000256" key="1">
    <source>
        <dbReference type="ARBA" id="ARBA00004123"/>
    </source>
</evidence>
<evidence type="ECO:0000256" key="7">
    <source>
        <dbReference type="ARBA" id="ARBA00023242"/>
    </source>
</evidence>
<dbReference type="CDD" id="cd00067">
    <property type="entry name" value="GAL4"/>
    <property type="match status" value="1"/>
</dbReference>
<accession>R0ILX0</accession>
<gene>
    <name evidence="10" type="ORF">SETTUDRAFT_161746</name>
</gene>
<evidence type="ECO:0000256" key="5">
    <source>
        <dbReference type="ARBA" id="ARBA00023125"/>
    </source>
</evidence>
<dbReference type="OrthoDB" id="2162761at2759"/>
<evidence type="ECO:0000313" key="10">
    <source>
        <dbReference type="EMBL" id="EOA85821.1"/>
    </source>
</evidence>
<evidence type="ECO:0000256" key="8">
    <source>
        <dbReference type="SAM" id="MobiDB-lite"/>
    </source>
</evidence>
<dbReference type="STRING" id="671987.R0ILX0"/>
<dbReference type="GeneID" id="19398195"/>
<keyword evidence="7" id="KW-0539">Nucleus</keyword>
<dbReference type="SUPFAM" id="SSF57701">
    <property type="entry name" value="Zn2/Cys6 DNA-binding domain"/>
    <property type="match status" value="1"/>
</dbReference>
<dbReference type="RefSeq" id="XP_008026605.1">
    <property type="nucleotide sequence ID" value="XM_008028414.1"/>
</dbReference>
<reference evidence="10 11" key="2">
    <citation type="journal article" date="2013" name="PLoS Genet.">
        <title>Comparative genome structure, secondary metabolite, and effector coding capacity across Cochliobolus pathogens.</title>
        <authorList>
            <person name="Condon B.J."/>
            <person name="Leng Y."/>
            <person name="Wu D."/>
            <person name="Bushley K.E."/>
            <person name="Ohm R.A."/>
            <person name="Otillar R."/>
            <person name="Martin J."/>
            <person name="Schackwitz W."/>
            <person name="Grimwood J."/>
            <person name="MohdZainudin N."/>
            <person name="Xue C."/>
            <person name="Wang R."/>
            <person name="Manning V.A."/>
            <person name="Dhillon B."/>
            <person name="Tu Z.J."/>
            <person name="Steffenson B.J."/>
            <person name="Salamov A."/>
            <person name="Sun H."/>
            <person name="Lowry S."/>
            <person name="LaButti K."/>
            <person name="Han J."/>
            <person name="Copeland A."/>
            <person name="Lindquist E."/>
            <person name="Barry K."/>
            <person name="Schmutz J."/>
            <person name="Baker S.E."/>
            <person name="Ciuffetti L.M."/>
            <person name="Grigoriev I.V."/>
            <person name="Zhong S."/>
            <person name="Turgeon B.G."/>
        </authorList>
    </citation>
    <scope>NUCLEOTIDE SEQUENCE [LARGE SCALE GENOMIC DNA]</scope>
    <source>
        <strain evidence="11">28A</strain>
    </source>
</reference>
<feature type="domain" description="Zn(2)-C6 fungal-type" evidence="9">
    <location>
        <begin position="39"/>
        <end position="70"/>
    </location>
</feature>
<feature type="region of interest" description="Disordered" evidence="8">
    <location>
        <begin position="838"/>
        <end position="873"/>
    </location>
</feature>
<dbReference type="GO" id="GO:0000981">
    <property type="term" value="F:DNA-binding transcription factor activity, RNA polymerase II-specific"/>
    <property type="evidence" value="ECO:0007669"/>
    <property type="project" value="InterPro"/>
</dbReference>
<dbReference type="CDD" id="cd12148">
    <property type="entry name" value="fungal_TF_MHR"/>
    <property type="match status" value="1"/>
</dbReference>
<dbReference type="PROSITE" id="PS00463">
    <property type="entry name" value="ZN2_CY6_FUNGAL_1"/>
    <property type="match status" value="1"/>
</dbReference>
<evidence type="ECO:0000259" key="9">
    <source>
        <dbReference type="PROSITE" id="PS50048"/>
    </source>
</evidence>
<dbReference type="Pfam" id="PF00172">
    <property type="entry name" value="Zn_clus"/>
    <property type="match status" value="1"/>
</dbReference>
<dbReference type="SMART" id="SM00066">
    <property type="entry name" value="GAL4"/>
    <property type="match status" value="1"/>
</dbReference>
<dbReference type="AlphaFoldDB" id="R0ILX0"/>
<dbReference type="InterPro" id="IPR007219">
    <property type="entry name" value="XnlR_reg_dom"/>
</dbReference>
<dbReference type="PANTHER" id="PTHR31313">
    <property type="entry name" value="TY1 ENHANCER ACTIVATOR"/>
    <property type="match status" value="1"/>
</dbReference>
<keyword evidence="5" id="KW-0238">DNA-binding</keyword>
<evidence type="ECO:0000256" key="3">
    <source>
        <dbReference type="ARBA" id="ARBA00022833"/>
    </source>
</evidence>
<dbReference type="SMART" id="SM00906">
    <property type="entry name" value="Fungal_trans"/>
    <property type="match status" value="1"/>
</dbReference>
<evidence type="ECO:0000313" key="11">
    <source>
        <dbReference type="Proteomes" id="UP000016935"/>
    </source>
</evidence>
<evidence type="ECO:0000256" key="4">
    <source>
        <dbReference type="ARBA" id="ARBA00023015"/>
    </source>
</evidence>
<feature type="region of interest" description="Disordered" evidence="8">
    <location>
        <begin position="1"/>
        <end position="29"/>
    </location>
</feature>
<dbReference type="InterPro" id="IPR001138">
    <property type="entry name" value="Zn2Cys6_DnaBD"/>
</dbReference>
<comment type="subcellular location">
    <subcellularLocation>
        <location evidence="1">Nucleus</location>
    </subcellularLocation>
</comment>
<dbReference type="InterPro" id="IPR036864">
    <property type="entry name" value="Zn2-C6_fun-type_DNA-bd_sf"/>
</dbReference>
<keyword evidence="6" id="KW-0804">Transcription</keyword>
<dbReference type="PROSITE" id="PS50048">
    <property type="entry name" value="ZN2_CY6_FUNGAL_2"/>
    <property type="match status" value="1"/>
</dbReference>
<evidence type="ECO:0000256" key="6">
    <source>
        <dbReference type="ARBA" id="ARBA00023163"/>
    </source>
</evidence>
<proteinExistence type="predicted"/>
<dbReference type="EMBL" id="KB908637">
    <property type="protein sequence ID" value="EOA85821.1"/>
    <property type="molecule type" value="Genomic_DNA"/>
</dbReference>